<reference evidence="2 3" key="1">
    <citation type="submission" date="2020-04" db="EMBL/GenBank/DDBJ databases">
        <title>Description of novel Gluconacetobacter.</title>
        <authorList>
            <person name="Sombolestani A."/>
        </authorList>
    </citation>
    <scope>NUCLEOTIDE SEQUENCE [LARGE SCALE GENOMIC DNA]</scope>
    <source>
        <strain evidence="2 3">LMG 27725</strain>
    </source>
</reference>
<keyword evidence="3" id="KW-1185">Reference proteome</keyword>
<gene>
    <name evidence="2" type="ORF">HLH29_14935</name>
</gene>
<proteinExistence type="predicted"/>
<evidence type="ECO:0000256" key="1">
    <source>
        <dbReference type="SAM" id="MobiDB-lite"/>
    </source>
</evidence>
<evidence type="ECO:0000313" key="3">
    <source>
        <dbReference type="Proteomes" id="UP000525623"/>
    </source>
</evidence>
<dbReference type="EMBL" id="JABEQL010000023">
    <property type="protein sequence ID" value="MBB2180437.1"/>
    <property type="molecule type" value="Genomic_DNA"/>
</dbReference>
<name>A0A7W4JG50_9PROT</name>
<dbReference type="AlphaFoldDB" id="A0A7W4JG50"/>
<comment type="caution">
    <text evidence="2">The sequence shown here is derived from an EMBL/GenBank/DDBJ whole genome shotgun (WGS) entry which is preliminary data.</text>
</comment>
<dbReference type="RefSeq" id="WP_182968163.1">
    <property type="nucleotide sequence ID" value="NZ_BAABGC010000022.1"/>
</dbReference>
<dbReference type="Pfam" id="PF10134">
    <property type="entry name" value="RPA"/>
    <property type="match status" value="1"/>
</dbReference>
<evidence type="ECO:0000313" key="2">
    <source>
        <dbReference type="EMBL" id="MBB2180437.1"/>
    </source>
</evidence>
<feature type="region of interest" description="Disordered" evidence="1">
    <location>
        <begin position="350"/>
        <end position="376"/>
    </location>
</feature>
<protein>
    <submittedName>
        <fullName evidence="2">Replication initiator protein A</fullName>
    </submittedName>
</protein>
<sequence>MAGVMPQRGQQGRESERLRLDPFVIAGGDASPRDQRDLMERPFFSLSKAKRVAPILYEAGGQRVEIHGLAEHGMATIWDADVLIWAASQIVEAENAGLRTSRRTSRFLRFTPYQLLTAVGRATGARDYRLLKAAFARLQSTVIRTTIRNGEHWRRHQFSWINEWEERTTRDGRVEGMECVLPDWFYRGVIDRSLVLTIDPAYFRLTGGIERWLYRVARKHAGHQPQGWLFEIAHLHEKSGSLARVSDFALDLRRIAARQSLPGYRLTIRREGRRNLLHIRPLNLSTVPVDDAVDGHGISGAGTIGTSGASLSGFQAHEPQLSLWPETWNRAPNLESNLESNFLMLGRPDADRGAGAADRPCNANRRGPTPIAGDGP</sequence>
<accession>A0A7W4JG50</accession>
<dbReference type="Proteomes" id="UP000525623">
    <property type="component" value="Unassembled WGS sequence"/>
</dbReference>
<organism evidence="2 3">
    <name type="scientific">Gluconacetobacter tumulicola</name>
    <dbReference type="NCBI Taxonomy" id="1017177"/>
    <lineage>
        <taxon>Bacteria</taxon>
        <taxon>Pseudomonadati</taxon>
        <taxon>Pseudomonadota</taxon>
        <taxon>Alphaproteobacteria</taxon>
        <taxon>Acetobacterales</taxon>
        <taxon>Acetobacteraceae</taxon>
        <taxon>Gluconacetobacter</taxon>
    </lineage>
</organism>
<dbReference type="InterPro" id="IPR018777">
    <property type="entry name" value="Replication_initiator_prot_A"/>
</dbReference>